<dbReference type="NCBIfam" id="TIGR03006">
    <property type="entry name" value="pepcterm_polyde"/>
    <property type="match status" value="1"/>
</dbReference>
<organism evidence="2 3">
    <name type="scientific">Seongchinamella sediminis</name>
    <dbReference type="NCBI Taxonomy" id="2283635"/>
    <lineage>
        <taxon>Bacteria</taxon>
        <taxon>Pseudomonadati</taxon>
        <taxon>Pseudomonadota</taxon>
        <taxon>Gammaproteobacteria</taxon>
        <taxon>Cellvibrionales</taxon>
        <taxon>Halieaceae</taxon>
        <taxon>Seongchinamella</taxon>
    </lineage>
</organism>
<dbReference type="InterPro" id="IPR011330">
    <property type="entry name" value="Glyco_hydro/deAcase_b/a-brl"/>
</dbReference>
<keyword evidence="3" id="KW-1185">Reference proteome</keyword>
<proteinExistence type="predicted"/>
<gene>
    <name evidence="2" type="ORF">DWB85_15995</name>
</gene>
<dbReference type="InterPro" id="IPR002509">
    <property type="entry name" value="NODB_dom"/>
</dbReference>
<dbReference type="Pfam" id="PF01522">
    <property type="entry name" value="Polysacc_deac_1"/>
    <property type="match status" value="1"/>
</dbReference>
<sequence>MTVDVEDYFQVSAFEAHFDRSHWHRVPCRIEANVDRILELFAAHQVRATFFTLGWVAERYPGLIKRIVDDGHEIASHGWEHIRANTQTPEQFREDVSRTRKLLQDTSGQAVTGYRAASFSIGAGNLWAWEELAAAGYRYSSSVVPVNHDHYGMPEASRFAFEAVAGELLEVPVTTLSLAGRQINCGGGGWFRLFPYGFSRWALNRVNREEKQSAIFYFHPWEIDPEQPRPQGMAAKTRFRHYLNLNRTYGRLERLLRDFQWGRMDHIFLPGAAPGKAR</sequence>
<dbReference type="PANTHER" id="PTHR47561">
    <property type="entry name" value="POLYSACCHARIDE DEACETYLASE FAMILY PROTEIN (AFU_ORTHOLOGUE AFUA_6G05030)"/>
    <property type="match status" value="1"/>
</dbReference>
<dbReference type="PANTHER" id="PTHR47561:SF1">
    <property type="entry name" value="POLYSACCHARIDE DEACETYLASE FAMILY PROTEIN (AFU_ORTHOLOGUE AFUA_6G05030)"/>
    <property type="match status" value="1"/>
</dbReference>
<dbReference type="InterPro" id="IPR022560">
    <property type="entry name" value="DUF3473"/>
</dbReference>
<dbReference type="Pfam" id="PF11959">
    <property type="entry name" value="DUF3473"/>
    <property type="match status" value="1"/>
</dbReference>
<feature type="domain" description="NodB homology" evidence="1">
    <location>
        <begin position="12"/>
        <end position="151"/>
    </location>
</feature>
<protein>
    <submittedName>
        <fullName evidence="2">DUF3473 domain-containing protein</fullName>
    </submittedName>
</protein>
<name>A0A3L7DVZ4_9GAMM</name>
<comment type="caution">
    <text evidence="2">The sequence shown here is derived from an EMBL/GenBank/DDBJ whole genome shotgun (WGS) entry which is preliminary data.</text>
</comment>
<dbReference type="CDD" id="cd10941">
    <property type="entry name" value="CE4_PuuE_HpPgdA_like_2"/>
    <property type="match status" value="1"/>
</dbReference>
<dbReference type="AlphaFoldDB" id="A0A3L7DVZ4"/>
<dbReference type="Gene3D" id="3.20.20.370">
    <property type="entry name" value="Glycoside hydrolase/deacetylase"/>
    <property type="match status" value="1"/>
</dbReference>
<dbReference type="EMBL" id="QRAN01000020">
    <property type="protein sequence ID" value="RLQ20780.1"/>
    <property type="molecule type" value="Genomic_DNA"/>
</dbReference>
<dbReference type="GO" id="GO:0016810">
    <property type="term" value="F:hydrolase activity, acting on carbon-nitrogen (but not peptide) bonds"/>
    <property type="evidence" value="ECO:0007669"/>
    <property type="project" value="InterPro"/>
</dbReference>
<evidence type="ECO:0000259" key="1">
    <source>
        <dbReference type="PROSITE" id="PS51677"/>
    </source>
</evidence>
<evidence type="ECO:0000313" key="2">
    <source>
        <dbReference type="EMBL" id="RLQ20780.1"/>
    </source>
</evidence>
<evidence type="ECO:0000313" key="3">
    <source>
        <dbReference type="Proteomes" id="UP000265509"/>
    </source>
</evidence>
<accession>A0A3L7DVZ4</accession>
<dbReference type="PROSITE" id="PS51677">
    <property type="entry name" value="NODB"/>
    <property type="match status" value="1"/>
</dbReference>
<dbReference type="OrthoDB" id="9784220at2"/>
<dbReference type="InterPro" id="IPR014344">
    <property type="entry name" value="XrtA_polysacc_deacetyl"/>
</dbReference>
<dbReference type="Proteomes" id="UP000265509">
    <property type="component" value="Unassembled WGS sequence"/>
</dbReference>
<dbReference type="SUPFAM" id="SSF88713">
    <property type="entry name" value="Glycoside hydrolase/deacetylase"/>
    <property type="match status" value="1"/>
</dbReference>
<dbReference type="InterPro" id="IPR045235">
    <property type="entry name" value="PuuE_HpPgdA-like"/>
</dbReference>
<dbReference type="GO" id="GO:0005975">
    <property type="term" value="P:carbohydrate metabolic process"/>
    <property type="evidence" value="ECO:0007669"/>
    <property type="project" value="InterPro"/>
</dbReference>
<reference evidence="2 3" key="1">
    <citation type="submission" date="2018-07" db="EMBL/GenBank/DDBJ databases">
        <title>Halioglobus sp. genome submission.</title>
        <authorList>
            <person name="Ye M.-Q."/>
            <person name="Du Z.-J."/>
        </authorList>
    </citation>
    <scope>NUCLEOTIDE SEQUENCE [LARGE SCALE GENOMIC DNA]</scope>
    <source>
        <strain evidence="2 3">U0301</strain>
    </source>
</reference>